<sequence length="144" mass="15698">MSPATINSLSQAAEALPFVHTARRYYRLDGLVRSSDRPRRSRGQSEVRSIDSEGGHDQQHERQKQVGESGRQRGERVHETKKRKKGVRVQESLPPSAHLSRCNGSQMLKGLEVTSLASCNEFATFHTIEDGAAAAAAAKSTSAG</sequence>
<feature type="region of interest" description="Disordered" evidence="1">
    <location>
        <begin position="33"/>
        <end position="102"/>
    </location>
</feature>
<comment type="caution">
    <text evidence="2">The sequence shown here is derived from an EMBL/GenBank/DDBJ whole genome shotgun (WGS) entry which is preliminary data.</text>
</comment>
<dbReference type="AlphaFoldDB" id="A0A9N7VF99"/>
<protein>
    <submittedName>
        <fullName evidence="2">Uncharacterized protein</fullName>
    </submittedName>
</protein>
<evidence type="ECO:0000256" key="1">
    <source>
        <dbReference type="SAM" id="MobiDB-lite"/>
    </source>
</evidence>
<reference evidence="2" key="1">
    <citation type="submission" date="2020-03" db="EMBL/GenBank/DDBJ databases">
        <authorList>
            <person name="Weist P."/>
        </authorList>
    </citation>
    <scope>NUCLEOTIDE SEQUENCE</scope>
</reference>
<keyword evidence="3" id="KW-1185">Reference proteome</keyword>
<evidence type="ECO:0000313" key="3">
    <source>
        <dbReference type="Proteomes" id="UP001153269"/>
    </source>
</evidence>
<accession>A0A9N7VF99</accession>
<gene>
    <name evidence="2" type="ORF">PLEPLA_LOCUS37554</name>
</gene>
<name>A0A9N7VF99_PLEPL</name>
<feature type="compositionally biased region" description="Basic and acidic residues" evidence="1">
    <location>
        <begin position="34"/>
        <end position="78"/>
    </location>
</feature>
<organism evidence="2 3">
    <name type="scientific">Pleuronectes platessa</name>
    <name type="common">European plaice</name>
    <dbReference type="NCBI Taxonomy" id="8262"/>
    <lineage>
        <taxon>Eukaryota</taxon>
        <taxon>Metazoa</taxon>
        <taxon>Chordata</taxon>
        <taxon>Craniata</taxon>
        <taxon>Vertebrata</taxon>
        <taxon>Euteleostomi</taxon>
        <taxon>Actinopterygii</taxon>
        <taxon>Neopterygii</taxon>
        <taxon>Teleostei</taxon>
        <taxon>Neoteleostei</taxon>
        <taxon>Acanthomorphata</taxon>
        <taxon>Carangaria</taxon>
        <taxon>Pleuronectiformes</taxon>
        <taxon>Pleuronectoidei</taxon>
        <taxon>Pleuronectidae</taxon>
        <taxon>Pleuronectes</taxon>
    </lineage>
</organism>
<proteinExistence type="predicted"/>
<dbReference type="EMBL" id="CADEAL010004031">
    <property type="protein sequence ID" value="CAB1449868.1"/>
    <property type="molecule type" value="Genomic_DNA"/>
</dbReference>
<evidence type="ECO:0000313" key="2">
    <source>
        <dbReference type="EMBL" id="CAB1449868.1"/>
    </source>
</evidence>
<dbReference type="Proteomes" id="UP001153269">
    <property type="component" value="Unassembled WGS sequence"/>
</dbReference>